<reference evidence="1 3" key="2">
    <citation type="submission" date="2015-12" db="EMBL/GenBank/DDBJ databases">
        <authorList>
            <person name="Lauer A."/>
            <person name="Humrighouse B."/>
            <person name="Loparev V."/>
            <person name="Shewmaker P.L."/>
            <person name="Whitney A.M."/>
            <person name="McLaughlin R.W."/>
        </authorList>
    </citation>
    <scope>NUCLEOTIDE SEQUENCE [LARGE SCALE GENOMIC DNA]</scope>
    <source>
        <strain evidence="1 3">LMG 23085</strain>
    </source>
</reference>
<dbReference type="OrthoDB" id="2186582at2"/>
<dbReference type="RefSeq" id="WP_071878937.1">
    <property type="nucleotide sequence ID" value="NZ_JXLC01000028.1"/>
</dbReference>
<dbReference type="AlphaFoldDB" id="A0A0S3KBX5"/>
<gene>
    <name evidence="1" type="ORF">ATZ33_10310</name>
    <name evidence="2" type="ORF">RV15_GL001955</name>
</gene>
<dbReference type="KEGG" id="ess:ATZ33_10310"/>
<dbReference type="Proteomes" id="UP000065511">
    <property type="component" value="Chromosome"/>
</dbReference>
<evidence type="ECO:0000313" key="1">
    <source>
        <dbReference type="EMBL" id="ALS01752.1"/>
    </source>
</evidence>
<dbReference type="EMBL" id="CP013614">
    <property type="protein sequence ID" value="ALS01752.1"/>
    <property type="molecule type" value="Genomic_DNA"/>
</dbReference>
<evidence type="ECO:0000313" key="4">
    <source>
        <dbReference type="Proteomes" id="UP000183039"/>
    </source>
</evidence>
<reference evidence="2 4" key="1">
    <citation type="submission" date="2014-12" db="EMBL/GenBank/DDBJ databases">
        <title>Draft genome sequences of 29 type strains of Enterococci.</title>
        <authorList>
            <person name="Zhong Z."/>
            <person name="Sun Z."/>
            <person name="Liu W."/>
            <person name="Zhang W."/>
            <person name="Zhang H."/>
        </authorList>
    </citation>
    <scope>NUCLEOTIDE SEQUENCE [LARGE SCALE GENOMIC DNA]</scope>
    <source>
        <strain evidence="2 4">DSM 22801</strain>
    </source>
</reference>
<protein>
    <submittedName>
        <fullName evidence="2">Uncharacterized protein</fullName>
    </submittedName>
</protein>
<organism evidence="2 4">
    <name type="scientific">Enterococcus silesiacus</name>
    <dbReference type="NCBI Taxonomy" id="332949"/>
    <lineage>
        <taxon>Bacteria</taxon>
        <taxon>Bacillati</taxon>
        <taxon>Bacillota</taxon>
        <taxon>Bacilli</taxon>
        <taxon>Lactobacillales</taxon>
        <taxon>Enterococcaceae</taxon>
        <taxon>Enterococcus</taxon>
    </lineage>
</organism>
<dbReference type="Proteomes" id="UP000183039">
    <property type="component" value="Unassembled WGS sequence"/>
</dbReference>
<keyword evidence="3" id="KW-1185">Reference proteome</keyword>
<evidence type="ECO:0000313" key="2">
    <source>
        <dbReference type="EMBL" id="OJG87562.1"/>
    </source>
</evidence>
<evidence type="ECO:0000313" key="3">
    <source>
        <dbReference type="Proteomes" id="UP000065511"/>
    </source>
</evidence>
<sequence>MAELFTDEILDEAGLKELRKARQKNNIRSFVGTAALMEHTSREKEVKSITDTYINELKSSLESLSSNLGSSLKGQAGKKVKEAIKQQASKIQSI</sequence>
<dbReference type="EMBL" id="JXLC01000028">
    <property type="protein sequence ID" value="OJG87562.1"/>
    <property type="molecule type" value="Genomic_DNA"/>
</dbReference>
<accession>A0A0S3KBX5</accession>
<proteinExistence type="predicted"/>
<name>A0A0S3KBX5_9ENTE</name>